<protein>
    <submittedName>
        <fullName evidence="2">Uncharacterized protein</fullName>
    </submittedName>
</protein>
<dbReference type="EMBL" id="MN183282">
    <property type="protein sequence ID" value="QED11518.1"/>
    <property type="molecule type" value="Genomic_DNA"/>
</dbReference>
<dbReference type="KEGG" id="vg:77936390"/>
<keyword evidence="3" id="KW-1185">Reference proteome</keyword>
<feature type="compositionally biased region" description="Basic residues" evidence="1">
    <location>
        <begin position="238"/>
        <end position="250"/>
    </location>
</feature>
<gene>
    <name evidence="2" type="primary">27</name>
    <name evidence="2" type="ORF">SEA_QUI_27</name>
</gene>
<evidence type="ECO:0000313" key="3">
    <source>
        <dbReference type="Proteomes" id="UP000321915"/>
    </source>
</evidence>
<evidence type="ECO:0000313" key="2">
    <source>
        <dbReference type="EMBL" id="QED11518.1"/>
    </source>
</evidence>
<feature type="region of interest" description="Disordered" evidence="1">
    <location>
        <begin position="39"/>
        <end position="60"/>
    </location>
</feature>
<feature type="region of interest" description="Disordered" evidence="1">
    <location>
        <begin position="202"/>
        <end position="259"/>
    </location>
</feature>
<dbReference type="RefSeq" id="YP_010660393.1">
    <property type="nucleotide sequence ID" value="NC_070877.1"/>
</dbReference>
<feature type="compositionally biased region" description="Polar residues" evidence="1">
    <location>
        <begin position="42"/>
        <end position="60"/>
    </location>
</feature>
<accession>A0A5B8WPC5</accession>
<evidence type="ECO:0000256" key="1">
    <source>
        <dbReference type="SAM" id="MobiDB-lite"/>
    </source>
</evidence>
<sequence length="259" mass="28661">MSNRAEEFVASRSDDFIAHYASQYYDPVKAKEYYERTKQLKGRQSTQGMSDTQKQALSYTKSSISKAKKAELEKARADQKAKLEAIRKSTEASRARITAKLKGLLDQLQAKVAVIPKPKVKLTPINEIPPNASPRLRAYLEKQNAAIRQNNKKAVDKANADYSAKKQAAQKVASETSAAARKAASAEIKKIGVDAKAAITKARASYEASKKQTVAKYEKASDTEYQNIKTQLPSAPPKVKKPRTSRKRQTTTKEGEPSK</sequence>
<organism evidence="2 3">
    <name type="scientific">Arthrobacter phage Qui</name>
    <dbReference type="NCBI Taxonomy" id="2603260"/>
    <lineage>
        <taxon>Viruses</taxon>
        <taxon>Duplodnaviria</taxon>
        <taxon>Heunggongvirae</taxon>
        <taxon>Uroviricota</taxon>
        <taxon>Caudoviricetes</taxon>
        <taxon>Quivirus</taxon>
        <taxon>Quivirus qui</taxon>
    </lineage>
</organism>
<proteinExistence type="predicted"/>
<name>A0A5B8WPC5_9CAUD</name>
<dbReference type="GeneID" id="77936390"/>
<reference evidence="2 3" key="1">
    <citation type="submission" date="2019-07" db="EMBL/GenBank/DDBJ databases">
        <authorList>
            <person name="Abdullah A."/>
            <person name="Lima G.C."/>
            <person name="Cuneo C.K."/>
            <person name="Ennest D.C."/>
            <person name="Fritz K.J."/>
            <person name="Johnson B.T."/>
            <person name="Larson S.M."/>
            <person name="Lemunyete M.N."/>
            <person name="Murray M.B."/>
            <person name="Osmond D.E."/>
            <person name="Patras K.A."/>
            <person name="Ransibrahmanakul S."/>
            <person name="Simpson K.A."/>
            <person name="Thull B.S."/>
            <person name="Wetzel S."/>
            <person name="Bonilla J.A."/>
            <person name="Klyczek K."/>
            <person name="Garlena R.A."/>
            <person name="Russell D.A."/>
            <person name="Pope W.H."/>
            <person name="Jacobs-Sera D."/>
            <person name="Hatfull G.F."/>
        </authorList>
    </citation>
    <scope>NUCLEOTIDE SEQUENCE [LARGE SCALE GENOMIC DNA]</scope>
</reference>
<feature type="compositionally biased region" description="Polar residues" evidence="1">
    <location>
        <begin position="223"/>
        <end position="233"/>
    </location>
</feature>
<dbReference type="Proteomes" id="UP000321915">
    <property type="component" value="Segment"/>
</dbReference>